<evidence type="ECO:0000256" key="1">
    <source>
        <dbReference type="ARBA" id="ARBA00022603"/>
    </source>
</evidence>
<dbReference type="InterPro" id="IPR029063">
    <property type="entry name" value="SAM-dependent_MTases_sf"/>
</dbReference>
<sequence length="473" mass="51472">MAPSTLSQLYKLIAESVAAIDASCATRGVEVPSIDSAFTPGSEAFRMDPTVAEAINIATASAYQIAALLEPPSVSVSHIASGHYKAIALRALLETNTVEILREAGPKGIHVDEIAKRNQLDPNKNARLLRYLSTYYLFREVEPDVFSNTRISSMLDTGKSVDELLAKPRDRHVGTSGFAALIEHILDEGWMGATSAVATLRDPKTRFSGEPTDAPLARTTGSNVPFWVWIEQPGQEMRLQRFGIAMQGVAAMQPAEAALDSFDWKSLGVEDVVVDVGAGVGAVSLALAKSYPSLKIVVQDRDAVIVQANGIWAKELPEAVRSGRVKLQGHDVFTPQPVKGASVFLLKQILHDWSDSYAITILKHLRAAATPKTKLVAMESIVPYACRDTRTVDKDGIPGAMPHEAPEPLLANFGPINDMQYNSDFTMFLLGNSQERTIDHFYSLLLAAGWKIIRVYQGEGRSAFMQQMEAVPV</sequence>
<dbReference type="Pfam" id="PF00891">
    <property type="entry name" value="Methyltransf_2"/>
    <property type="match status" value="1"/>
</dbReference>
<dbReference type="AlphaFoldDB" id="R7RYQ4"/>
<dbReference type="InterPro" id="IPR036388">
    <property type="entry name" value="WH-like_DNA-bd_sf"/>
</dbReference>
<dbReference type="SUPFAM" id="SSF53335">
    <property type="entry name" value="S-adenosyl-L-methionine-dependent methyltransferases"/>
    <property type="match status" value="1"/>
</dbReference>
<dbReference type="PANTHER" id="PTHR43712">
    <property type="entry name" value="PUTATIVE (AFU_ORTHOLOGUE AFUA_4G14580)-RELATED"/>
    <property type="match status" value="1"/>
</dbReference>
<proteinExistence type="predicted"/>
<dbReference type="Gene3D" id="1.10.10.10">
    <property type="entry name" value="Winged helix-like DNA-binding domain superfamily/Winged helix DNA-binding domain"/>
    <property type="match status" value="1"/>
</dbReference>
<dbReference type="OMA" id="MRATTHY"/>
<dbReference type="GO" id="GO:0032259">
    <property type="term" value="P:methylation"/>
    <property type="evidence" value="ECO:0007669"/>
    <property type="project" value="UniProtKB-KW"/>
</dbReference>
<gene>
    <name evidence="6" type="ORF">STEHIDRAFT_68893</name>
</gene>
<protein>
    <submittedName>
        <fullName evidence="6">S-adenosyl-L-methionine-dependent methyltransferase</fullName>
    </submittedName>
</protein>
<dbReference type="SUPFAM" id="SSF46785">
    <property type="entry name" value="Winged helix' DNA-binding domain"/>
    <property type="match status" value="1"/>
</dbReference>
<dbReference type="InterPro" id="IPR001077">
    <property type="entry name" value="COMT_C"/>
</dbReference>
<dbReference type="Proteomes" id="UP000053927">
    <property type="component" value="Unassembled WGS sequence"/>
</dbReference>
<reference evidence="7" key="1">
    <citation type="journal article" date="2012" name="Science">
        <title>The Paleozoic origin of enzymatic lignin decomposition reconstructed from 31 fungal genomes.</title>
        <authorList>
            <person name="Floudas D."/>
            <person name="Binder M."/>
            <person name="Riley R."/>
            <person name="Barry K."/>
            <person name="Blanchette R.A."/>
            <person name="Henrissat B."/>
            <person name="Martinez A.T."/>
            <person name="Otillar R."/>
            <person name="Spatafora J.W."/>
            <person name="Yadav J.S."/>
            <person name="Aerts A."/>
            <person name="Benoit I."/>
            <person name="Boyd A."/>
            <person name="Carlson A."/>
            <person name="Copeland A."/>
            <person name="Coutinho P.M."/>
            <person name="de Vries R.P."/>
            <person name="Ferreira P."/>
            <person name="Findley K."/>
            <person name="Foster B."/>
            <person name="Gaskell J."/>
            <person name="Glotzer D."/>
            <person name="Gorecki P."/>
            <person name="Heitman J."/>
            <person name="Hesse C."/>
            <person name="Hori C."/>
            <person name="Igarashi K."/>
            <person name="Jurgens J.A."/>
            <person name="Kallen N."/>
            <person name="Kersten P."/>
            <person name="Kohler A."/>
            <person name="Kuees U."/>
            <person name="Kumar T.K.A."/>
            <person name="Kuo A."/>
            <person name="LaButti K."/>
            <person name="Larrondo L.F."/>
            <person name="Lindquist E."/>
            <person name="Ling A."/>
            <person name="Lombard V."/>
            <person name="Lucas S."/>
            <person name="Lundell T."/>
            <person name="Martin R."/>
            <person name="McLaughlin D.J."/>
            <person name="Morgenstern I."/>
            <person name="Morin E."/>
            <person name="Murat C."/>
            <person name="Nagy L.G."/>
            <person name="Nolan M."/>
            <person name="Ohm R.A."/>
            <person name="Patyshakuliyeva A."/>
            <person name="Rokas A."/>
            <person name="Ruiz-Duenas F.J."/>
            <person name="Sabat G."/>
            <person name="Salamov A."/>
            <person name="Samejima M."/>
            <person name="Schmutz J."/>
            <person name="Slot J.C."/>
            <person name="St John F."/>
            <person name="Stenlid J."/>
            <person name="Sun H."/>
            <person name="Sun S."/>
            <person name="Syed K."/>
            <person name="Tsang A."/>
            <person name="Wiebenga A."/>
            <person name="Young D."/>
            <person name="Pisabarro A."/>
            <person name="Eastwood D.C."/>
            <person name="Martin F."/>
            <person name="Cullen D."/>
            <person name="Grigoriev I.V."/>
            <person name="Hibbett D.S."/>
        </authorList>
    </citation>
    <scope>NUCLEOTIDE SEQUENCE [LARGE SCALE GENOMIC DNA]</scope>
    <source>
        <strain evidence="7">FP-91666</strain>
    </source>
</reference>
<dbReference type="Gene3D" id="3.40.50.150">
    <property type="entry name" value="Vaccinia Virus protein VP39"/>
    <property type="match status" value="1"/>
</dbReference>
<evidence type="ECO:0000259" key="5">
    <source>
        <dbReference type="Pfam" id="PF08100"/>
    </source>
</evidence>
<evidence type="ECO:0000256" key="2">
    <source>
        <dbReference type="ARBA" id="ARBA00022679"/>
    </source>
</evidence>
<dbReference type="InterPro" id="IPR036390">
    <property type="entry name" value="WH_DNA-bd_sf"/>
</dbReference>
<dbReference type="eggNOG" id="KOG3178">
    <property type="taxonomic scope" value="Eukaryota"/>
</dbReference>
<dbReference type="RefSeq" id="XP_007310869.1">
    <property type="nucleotide sequence ID" value="XM_007310807.1"/>
</dbReference>
<dbReference type="GeneID" id="18806473"/>
<dbReference type="InterPro" id="IPR012967">
    <property type="entry name" value="COMT_dimerisation"/>
</dbReference>
<dbReference type="PANTHER" id="PTHR43712:SF2">
    <property type="entry name" value="O-METHYLTRANSFERASE CICE"/>
    <property type="match status" value="1"/>
</dbReference>
<dbReference type="OrthoDB" id="2410195at2759"/>
<name>R7RYQ4_STEHR</name>
<dbReference type="EMBL" id="JH687400">
    <property type="protein sequence ID" value="EIM79963.1"/>
    <property type="molecule type" value="Genomic_DNA"/>
</dbReference>
<evidence type="ECO:0000259" key="4">
    <source>
        <dbReference type="Pfam" id="PF00891"/>
    </source>
</evidence>
<evidence type="ECO:0000313" key="7">
    <source>
        <dbReference type="Proteomes" id="UP000053927"/>
    </source>
</evidence>
<dbReference type="GO" id="GO:0008171">
    <property type="term" value="F:O-methyltransferase activity"/>
    <property type="evidence" value="ECO:0007669"/>
    <property type="project" value="InterPro"/>
</dbReference>
<accession>R7RYQ4</accession>
<dbReference type="PROSITE" id="PS51683">
    <property type="entry name" value="SAM_OMT_II"/>
    <property type="match status" value="1"/>
</dbReference>
<keyword evidence="1 6" id="KW-0489">Methyltransferase</keyword>
<evidence type="ECO:0000313" key="6">
    <source>
        <dbReference type="EMBL" id="EIM79963.1"/>
    </source>
</evidence>
<keyword evidence="3" id="KW-0949">S-adenosyl-L-methionine</keyword>
<dbReference type="Pfam" id="PF08100">
    <property type="entry name" value="Dimerisation"/>
    <property type="match status" value="1"/>
</dbReference>
<feature type="domain" description="O-methyltransferase C-terminal" evidence="4">
    <location>
        <begin position="244"/>
        <end position="389"/>
    </location>
</feature>
<organism evidence="6 7">
    <name type="scientific">Stereum hirsutum (strain FP-91666)</name>
    <name type="common">White-rot fungus</name>
    <dbReference type="NCBI Taxonomy" id="721885"/>
    <lineage>
        <taxon>Eukaryota</taxon>
        <taxon>Fungi</taxon>
        <taxon>Dikarya</taxon>
        <taxon>Basidiomycota</taxon>
        <taxon>Agaricomycotina</taxon>
        <taxon>Agaricomycetes</taxon>
        <taxon>Russulales</taxon>
        <taxon>Stereaceae</taxon>
        <taxon>Stereum</taxon>
    </lineage>
</organism>
<evidence type="ECO:0000256" key="3">
    <source>
        <dbReference type="ARBA" id="ARBA00022691"/>
    </source>
</evidence>
<dbReference type="InterPro" id="IPR016461">
    <property type="entry name" value="COMT-like"/>
</dbReference>
<dbReference type="KEGG" id="shs:STEHIDRAFT_68893"/>
<feature type="domain" description="O-methyltransferase dimerisation" evidence="5">
    <location>
        <begin position="78"/>
        <end position="155"/>
    </location>
</feature>
<keyword evidence="2 6" id="KW-0808">Transferase</keyword>
<keyword evidence="7" id="KW-1185">Reference proteome</keyword>